<comment type="similarity">
    <text evidence="2 7">Belongs to the NDUFAF7 family.</text>
</comment>
<proteinExistence type="inferred from homology"/>
<keyword evidence="4 7" id="KW-0808">Transferase</keyword>
<comment type="function">
    <text evidence="7">Arginine methyltransferase involved in the assembly or stability of mitochondrial NADH:ubiquinone oxidoreductase complex (complex I).</text>
</comment>
<dbReference type="Proteomes" id="UP001472866">
    <property type="component" value="Chromosome 10"/>
</dbReference>
<dbReference type="Pfam" id="PF02636">
    <property type="entry name" value="Methyltransf_28"/>
    <property type="match status" value="1"/>
</dbReference>
<dbReference type="GO" id="GO:0032981">
    <property type="term" value="P:mitochondrial respiratory chain complex I assembly"/>
    <property type="evidence" value="ECO:0007669"/>
    <property type="project" value="TreeGrafter"/>
</dbReference>
<reference evidence="8 9" key="1">
    <citation type="submission" date="2024-03" db="EMBL/GenBank/DDBJ databases">
        <title>Complete genome sequence of the green alga Chloropicon roscoffensis RCC1871.</title>
        <authorList>
            <person name="Lemieux C."/>
            <person name="Pombert J.-F."/>
            <person name="Otis C."/>
            <person name="Turmel M."/>
        </authorList>
    </citation>
    <scope>NUCLEOTIDE SEQUENCE [LARGE SCALE GENOMIC DNA]</scope>
    <source>
        <strain evidence="8 9">RCC1871</strain>
    </source>
</reference>
<sequence length="469" mass="50061">MALLRALSALGASVSSSRLPATRACRFLAGAGLARPFSSGEPSAEQQADLRRHVEGIIKFRGGPITFAEYMRTALTSPMGGFYGDKYVNESAGGGKGTVIGARGDFVTSPEISQLFGEMVGLWCVTVWQQLGSPETLRLVELGPGKGTLMADLLRSTSASSAVFQSFQKALRNGSQAGVNLVEISPAFREAQASALSKYSTGEDSSLVEWHNALQDVPEDGETPTIYIAHEFLDALPVHMFVKKSAAWTELLVDLDDRKAVSLDPEAKVPDPEFVMKLSPGATPSMKLLLHPRLEALDEDTRGEIREIEVSGSVIEHTLAVSNRLAASKGGGAALFIDYGYDDLPGKFTCRAIRDHKLLDDLLAPCADLTADVDFSLIRSVVEKMERAPAVSGPISQSRFLQSLGIGYRAQALLETPGISEKQAEDLVEGYKRLVGGADVDGMGEIYKAMALVALPESAEGKAGPPVGF</sequence>
<dbReference type="InterPro" id="IPR038375">
    <property type="entry name" value="NDUFAF7_sf"/>
</dbReference>
<dbReference type="GO" id="GO:0035243">
    <property type="term" value="F:protein-arginine omega-N symmetric methyltransferase activity"/>
    <property type="evidence" value="ECO:0007669"/>
    <property type="project" value="UniProtKB-EC"/>
</dbReference>
<dbReference type="GO" id="GO:0005739">
    <property type="term" value="C:mitochondrion"/>
    <property type="evidence" value="ECO:0007669"/>
    <property type="project" value="UniProtKB-SubCell"/>
</dbReference>
<dbReference type="AlphaFoldDB" id="A0AAX4PFH2"/>
<dbReference type="Gene3D" id="3.40.50.12710">
    <property type="match status" value="1"/>
</dbReference>
<dbReference type="InterPro" id="IPR003788">
    <property type="entry name" value="NDUFAF7"/>
</dbReference>
<evidence type="ECO:0000256" key="2">
    <source>
        <dbReference type="ARBA" id="ARBA00005891"/>
    </source>
</evidence>
<evidence type="ECO:0000256" key="3">
    <source>
        <dbReference type="ARBA" id="ARBA00022603"/>
    </source>
</evidence>
<evidence type="ECO:0000256" key="5">
    <source>
        <dbReference type="ARBA" id="ARBA00023128"/>
    </source>
</evidence>
<comment type="subcellular location">
    <subcellularLocation>
        <location evidence="1 7">Mitochondrion</location>
    </subcellularLocation>
</comment>
<dbReference type="EMBL" id="CP151510">
    <property type="protein sequence ID" value="WZN64740.1"/>
    <property type="molecule type" value="Genomic_DNA"/>
</dbReference>
<dbReference type="EC" id="2.1.1.320" evidence="7"/>
<dbReference type="PANTHER" id="PTHR12049">
    <property type="entry name" value="PROTEIN ARGININE METHYLTRANSFERASE NDUFAF7, MITOCHONDRIAL"/>
    <property type="match status" value="1"/>
</dbReference>
<evidence type="ECO:0000256" key="4">
    <source>
        <dbReference type="ARBA" id="ARBA00022679"/>
    </source>
</evidence>
<accession>A0AAX4PFH2</accession>
<dbReference type="GO" id="GO:0032259">
    <property type="term" value="P:methylation"/>
    <property type="evidence" value="ECO:0007669"/>
    <property type="project" value="UniProtKB-KW"/>
</dbReference>
<keyword evidence="9" id="KW-1185">Reference proteome</keyword>
<name>A0AAX4PFH2_9CHLO</name>
<evidence type="ECO:0000256" key="7">
    <source>
        <dbReference type="RuleBase" id="RU364114"/>
    </source>
</evidence>
<keyword evidence="5 7" id="KW-0496">Mitochondrion</keyword>
<comment type="catalytic activity">
    <reaction evidence="6 7">
        <text>L-arginyl-[protein] + 2 S-adenosyl-L-methionine = N(omega),N(omega)'-dimethyl-L-arginyl-[protein] + 2 S-adenosyl-L-homocysteine + 2 H(+)</text>
        <dbReference type="Rhea" id="RHEA:48108"/>
        <dbReference type="Rhea" id="RHEA-COMP:10532"/>
        <dbReference type="Rhea" id="RHEA-COMP:11992"/>
        <dbReference type="ChEBI" id="CHEBI:15378"/>
        <dbReference type="ChEBI" id="CHEBI:29965"/>
        <dbReference type="ChEBI" id="CHEBI:57856"/>
        <dbReference type="ChEBI" id="CHEBI:59789"/>
        <dbReference type="ChEBI" id="CHEBI:88221"/>
        <dbReference type="EC" id="2.1.1.320"/>
    </reaction>
</comment>
<gene>
    <name evidence="8" type="ORF">HKI87_10g62970</name>
</gene>
<keyword evidence="3 7" id="KW-0489">Methyltransferase</keyword>
<evidence type="ECO:0000256" key="1">
    <source>
        <dbReference type="ARBA" id="ARBA00004173"/>
    </source>
</evidence>
<dbReference type="SUPFAM" id="SSF53335">
    <property type="entry name" value="S-adenosyl-L-methionine-dependent methyltransferases"/>
    <property type="match status" value="1"/>
</dbReference>
<dbReference type="PANTHER" id="PTHR12049:SF7">
    <property type="entry name" value="PROTEIN ARGININE METHYLTRANSFERASE NDUFAF7, MITOCHONDRIAL"/>
    <property type="match status" value="1"/>
</dbReference>
<dbReference type="InterPro" id="IPR029063">
    <property type="entry name" value="SAM-dependent_MTases_sf"/>
</dbReference>
<evidence type="ECO:0000313" key="9">
    <source>
        <dbReference type="Proteomes" id="UP001472866"/>
    </source>
</evidence>
<organism evidence="8 9">
    <name type="scientific">Chloropicon roscoffensis</name>
    <dbReference type="NCBI Taxonomy" id="1461544"/>
    <lineage>
        <taxon>Eukaryota</taxon>
        <taxon>Viridiplantae</taxon>
        <taxon>Chlorophyta</taxon>
        <taxon>Chloropicophyceae</taxon>
        <taxon>Chloropicales</taxon>
        <taxon>Chloropicaceae</taxon>
        <taxon>Chloropicon</taxon>
    </lineage>
</organism>
<evidence type="ECO:0000256" key="6">
    <source>
        <dbReference type="ARBA" id="ARBA00048612"/>
    </source>
</evidence>
<evidence type="ECO:0000313" key="8">
    <source>
        <dbReference type="EMBL" id="WZN64740.1"/>
    </source>
</evidence>
<protein>
    <recommendedName>
        <fullName evidence="7">Protein arginine methyltransferase NDUFAF7</fullName>
        <ecNumber evidence="7">2.1.1.320</ecNumber>
    </recommendedName>
</protein>